<evidence type="ECO:0000256" key="5">
    <source>
        <dbReference type="ARBA" id="ARBA00022553"/>
    </source>
</evidence>
<evidence type="ECO:0000313" key="15">
    <source>
        <dbReference type="EMBL" id="RAK69089.1"/>
    </source>
</evidence>
<dbReference type="Gene3D" id="3.40.50.2300">
    <property type="match status" value="1"/>
</dbReference>
<reference evidence="15 16" key="1">
    <citation type="submission" date="2018-05" db="EMBL/GenBank/DDBJ databases">
        <authorList>
            <person name="Lanie J.A."/>
            <person name="Ng W.-L."/>
            <person name="Kazmierczak K.M."/>
            <person name="Andrzejewski T.M."/>
            <person name="Davidsen T.M."/>
            <person name="Wayne K.J."/>
            <person name="Tettelin H."/>
            <person name="Glass J.I."/>
            <person name="Rusch D."/>
            <person name="Podicherti R."/>
            <person name="Tsui H.-C.T."/>
            <person name="Winkler M.E."/>
        </authorList>
    </citation>
    <scope>NUCLEOTIDE SEQUENCE [LARGE SCALE GENOMIC DNA]</scope>
    <source>
        <strain evidence="15 16">BUT-10</strain>
    </source>
</reference>
<feature type="domain" description="Histidine kinase" evidence="13">
    <location>
        <begin position="323"/>
        <end position="546"/>
    </location>
</feature>
<feature type="transmembrane region" description="Helical" evidence="12">
    <location>
        <begin position="191"/>
        <end position="210"/>
    </location>
</feature>
<dbReference type="CDD" id="cd00082">
    <property type="entry name" value="HisKA"/>
    <property type="match status" value="1"/>
</dbReference>
<comment type="catalytic activity">
    <reaction evidence="1">
        <text>ATP + protein L-histidine = ADP + protein N-phospho-L-histidine.</text>
        <dbReference type="EC" id="2.7.13.3"/>
    </reaction>
</comment>
<dbReference type="CDD" id="cd17546">
    <property type="entry name" value="REC_hyHK_CKI1_RcsC-like"/>
    <property type="match status" value="1"/>
</dbReference>
<dbReference type="Gene3D" id="3.30.565.10">
    <property type="entry name" value="Histidine kinase-like ATPase, C-terminal domain"/>
    <property type="match status" value="1"/>
</dbReference>
<evidence type="ECO:0000256" key="7">
    <source>
        <dbReference type="ARBA" id="ARBA00022989"/>
    </source>
</evidence>
<dbReference type="GO" id="GO:0005886">
    <property type="term" value="C:plasma membrane"/>
    <property type="evidence" value="ECO:0007669"/>
    <property type="project" value="UniProtKB-SubCell"/>
</dbReference>
<dbReference type="InterPro" id="IPR003661">
    <property type="entry name" value="HisK_dim/P_dom"/>
</dbReference>
<dbReference type="Pfam" id="PF02518">
    <property type="entry name" value="HATPase_c"/>
    <property type="match status" value="1"/>
</dbReference>
<dbReference type="InterPro" id="IPR005467">
    <property type="entry name" value="His_kinase_dom"/>
</dbReference>
<dbReference type="SUPFAM" id="SSF55874">
    <property type="entry name" value="ATPase domain of HSP90 chaperone/DNA topoisomerase II/histidine kinase"/>
    <property type="match status" value="1"/>
</dbReference>
<evidence type="ECO:0000259" key="14">
    <source>
        <dbReference type="PROSITE" id="PS50110"/>
    </source>
</evidence>
<keyword evidence="6 12" id="KW-0812">Transmembrane</keyword>
<feature type="region of interest" description="Disordered" evidence="11">
    <location>
        <begin position="687"/>
        <end position="707"/>
    </location>
</feature>
<evidence type="ECO:0000256" key="1">
    <source>
        <dbReference type="ARBA" id="ARBA00000085"/>
    </source>
</evidence>
<feature type="transmembrane region" description="Helical" evidence="12">
    <location>
        <begin position="267"/>
        <end position="286"/>
    </location>
</feature>
<dbReference type="SMART" id="SM00448">
    <property type="entry name" value="REC"/>
    <property type="match status" value="1"/>
</dbReference>
<feature type="transmembrane region" description="Helical" evidence="12">
    <location>
        <begin position="157"/>
        <end position="179"/>
    </location>
</feature>
<feature type="transmembrane region" description="Helical" evidence="12">
    <location>
        <begin position="20"/>
        <end position="37"/>
    </location>
</feature>
<dbReference type="PROSITE" id="PS50109">
    <property type="entry name" value="HIS_KIN"/>
    <property type="match status" value="1"/>
</dbReference>
<dbReference type="Proteomes" id="UP000249524">
    <property type="component" value="Unassembled WGS sequence"/>
</dbReference>
<dbReference type="FunFam" id="3.30.565.10:FF:000010">
    <property type="entry name" value="Sensor histidine kinase RcsC"/>
    <property type="match status" value="1"/>
</dbReference>
<dbReference type="SUPFAM" id="SSF52172">
    <property type="entry name" value="CheY-like"/>
    <property type="match status" value="1"/>
</dbReference>
<evidence type="ECO:0000313" key="16">
    <source>
        <dbReference type="Proteomes" id="UP000249524"/>
    </source>
</evidence>
<dbReference type="CDD" id="cd16922">
    <property type="entry name" value="HATPase_EvgS-ArcB-TorS-like"/>
    <property type="match status" value="1"/>
</dbReference>
<name>A0A328BR30_9CAUL</name>
<dbReference type="OrthoDB" id="9813151at2"/>
<dbReference type="InterPro" id="IPR011006">
    <property type="entry name" value="CheY-like_superfamily"/>
</dbReference>
<dbReference type="InterPro" id="IPR036890">
    <property type="entry name" value="HATPase_C_sf"/>
</dbReference>
<dbReference type="PROSITE" id="PS50110">
    <property type="entry name" value="RESPONSE_REGULATORY"/>
    <property type="match status" value="1"/>
</dbReference>
<dbReference type="Gene3D" id="1.10.287.130">
    <property type="match status" value="1"/>
</dbReference>
<evidence type="ECO:0000256" key="9">
    <source>
        <dbReference type="ARBA" id="ARBA00023136"/>
    </source>
</evidence>
<feature type="transmembrane region" description="Helical" evidence="12">
    <location>
        <begin position="43"/>
        <end position="60"/>
    </location>
</feature>
<dbReference type="SMART" id="SM00387">
    <property type="entry name" value="HATPase_c"/>
    <property type="match status" value="1"/>
</dbReference>
<dbReference type="PRINTS" id="PR00344">
    <property type="entry name" value="BCTRLSENSOR"/>
</dbReference>
<keyword evidence="4" id="KW-1003">Cell membrane</keyword>
<evidence type="ECO:0000256" key="11">
    <source>
        <dbReference type="SAM" id="MobiDB-lite"/>
    </source>
</evidence>
<dbReference type="InterPro" id="IPR036097">
    <property type="entry name" value="HisK_dim/P_sf"/>
</dbReference>
<keyword evidence="15" id="KW-0808">Transferase</keyword>
<dbReference type="Pfam" id="PF05231">
    <property type="entry name" value="MASE1"/>
    <property type="match status" value="1"/>
</dbReference>
<evidence type="ECO:0000256" key="8">
    <source>
        <dbReference type="ARBA" id="ARBA00023012"/>
    </source>
</evidence>
<evidence type="ECO:0000256" key="3">
    <source>
        <dbReference type="ARBA" id="ARBA00012438"/>
    </source>
</evidence>
<dbReference type="EMBL" id="QFYS01000001">
    <property type="protein sequence ID" value="RAK69089.1"/>
    <property type="molecule type" value="Genomic_DNA"/>
</dbReference>
<dbReference type="GO" id="GO:0000155">
    <property type="term" value="F:phosphorelay sensor kinase activity"/>
    <property type="evidence" value="ECO:0007669"/>
    <property type="project" value="InterPro"/>
</dbReference>
<evidence type="ECO:0000256" key="6">
    <source>
        <dbReference type="ARBA" id="ARBA00022692"/>
    </source>
</evidence>
<evidence type="ECO:0000256" key="12">
    <source>
        <dbReference type="SAM" id="Phobius"/>
    </source>
</evidence>
<accession>A0A328BR30</accession>
<keyword evidence="16" id="KW-1185">Reference proteome</keyword>
<evidence type="ECO:0000256" key="4">
    <source>
        <dbReference type="ARBA" id="ARBA00022475"/>
    </source>
</evidence>
<feature type="modified residue" description="4-aspartylphosphate" evidence="10">
    <location>
        <position position="615"/>
    </location>
</feature>
<dbReference type="InterPro" id="IPR001789">
    <property type="entry name" value="Sig_transdc_resp-reg_receiver"/>
</dbReference>
<dbReference type="SUPFAM" id="SSF47384">
    <property type="entry name" value="Homodimeric domain of signal transducing histidine kinase"/>
    <property type="match status" value="1"/>
</dbReference>
<dbReference type="InterPro" id="IPR003594">
    <property type="entry name" value="HATPase_dom"/>
</dbReference>
<feature type="domain" description="Response regulatory" evidence="14">
    <location>
        <begin position="566"/>
        <end position="683"/>
    </location>
</feature>
<gene>
    <name evidence="15" type="ORF">DJ019_03530</name>
</gene>
<dbReference type="InterPro" id="IPR004358">
    <property type="entry name" value="Sig_transdc_His_kin-like_C"/>
</dbReference>
<keyword evidence="5 10" id="KW-0597">Phosphoprotein</keyword>
<evidence type="ECO:0000259" key="13">
    <source>
        <dbReference type="PROSITE" id="PS50109"/>
    </source>
</evidence>
<feature type="transmembrane region" description="Helical" evidence="12">
    <location>
        <begin position="234"/>
        <end position="255"/>
    </location>
</feature>
<sequence>MDGSQDLMVARGAGALRRIAPLLAIYAMAVAYSLFIGGAGQGIPTIWTANAVVIGGLLILERRDRALFVLLTMVVHFGLQAPGTTDLRFPVATTLLDTAHEVACAAVLRALGFRGRLRDMRTLFALTAAATALTFPMTYGVNVGLNLIGGRPLSMGWMGWTIPNTIGVAIMLPILLVLLDRRHDQDFRAGRLELAGYVVIMAAFAVWLYSTPSPTRAPLFIPAMIATFRAGPRGAAWTSLASAAVALPAILYASAGDPKGTEQLIRAAQIFHLVLYGVCMTTALAFSRQSRLQALLVRRQASARAAQARAQAANRAKSDFLATMSHEIRTPLNSILGFSGLVADDPGLSPENRRRLELVGRAGRSLADLVGDLLDFAKVEAGRLDLTLTPVAPACLLRDAAGIVAPAAAEKGLDLAVEVERLGAADESSLFALDETRLRQVLLNLIANAVKFTAEGQVTVRLILGPDAGALRFEVVDTGIGIAPDVQARLFQRFTQADSSISRRYGGTGLGLAISRALVRLMGGDIGVDSAPGQGSRFWITLTAAPAHAPLAPVEPAVEVQTGAARVLLVDDHPMNRELGQALLVLAGCEVMTAEDGAEAVAAVRDGNFDVVLMDVHMPGMDGLAATRAIRALPGPVARVPIIALTADVRPDQVAVCRQAGMTDHVGKPIHRDQLVAAVARALEASDAVPPDGSQDRLAAVGNGSAV</sequence>
<keyword evidence="9 12" id="KW-0472">Membrane</keyword>
<dbReference type="SMART" id="SM00388">
    <property type="entry name" value="HisKA"/>
    <property type="match status" value="1"/>
</dbReference>
<comment type="caution">
    <text evidence="15">The sequence shown here is derived from an EMBL/GenBank/DDBJ whole genome shotgun (WGS) entry which is preliminary data.</text>
</comment>
<feature type="transmembrane region" description="Helical" evidence="12">
    <location>
        <begin position="123"/>
        <end position="145"/>
    </location>
</feature>
<evidence type="ECO:0000256" key="10">
    <source>
        <dbReference type="PROSITE-ProRule" id="PRU00169"/>
    </source>
</evidence>
<organism evidence="15 16">
    <name type="scientific">Phenylobacterium kunshanense</name>
    <dbReference type="NCBI Taxonomy" id="1445034"/>
    <lineage>
        <taxon>Bacteria</taxon>
        <taxon>Pseudomonadati</taxon>
        <taxon>Pseudomonadota</taxon>
        <taxon>Alphaproteobacteria</taxon>
        <taxon>Caulobacterales</taxon>
        <taxon>Caulobacteraceae</taxon>
        <taxon>Phenylobacterium</taxon>
    </lineage>
</organism>
<dbReference type="PANTHER" id="PTHR45339">
    <property type="entry name" value="HYBRID SIGNAL TRANSDUCTION HISTIDINE KINASE J"/>
    <property type="match status" value="1"/>
</dbReference>
<keyword evidence="8" id="KW-0902">Two-component regulatory system</keyword>
<dbReference type="Pfam" id="PF00072">
    <property type="entry name" value="Response_reg"/>
    <property type="match status" value="1"/>
</dbReference>
<keyword evidence="15" id="KW-0418">Kinase</keyword>
<dbReference type="Pfam" id="PF00512">
    <property type="entry name" value="HisKA"/>
    <property type="match status" value="1"/>
</dbReference>
<dbReference type="PANTHER" id="PTHR45339:SF1">
    <property type="entry name" value="HYBRID SIGNAL TRANSDUCTION HISTIDINE KINASE J"/>
    <property type="match status" value="1"/>
</dbReference>
<dbReference type="AlphaFoldDB" id="A0A328BR30"/>
<keyword evidence="7 12" id="KW-1133">Transmembrane helix</keyword>
<evidence type="ECO:0000256" key="2">
    <source>
        <dbReference type="ARBA" id="ARBA00004651"/>
    </source>
</evidence>
<dbReference type="EC" id="2.7.13.3" evidence="3"/>
<proteinExistence type="predicted"/>
<dbReference type="InterPro" id="IPR007895">
    <property type="entry name" value="MASE1"/>
</dbReference>
<protein>
    <recommendedName>
        <fullName evidence="3">histidine kinase</fullName>
        <ecNumber evidence="3">2.7.13.3</ecNumber>
    </recommendedName>
</protein>
<comment type="subcellular location">
    <subcellularLocation>
        <location evidence="2">Cell membrane</location>
        <topology evidence="2">Multi-pass membrane protein</topology>
    </subcellularLocation>
</comment>